<dbReference type="PANTHER" id="PTHR46829">
    <property type="entry name" value="STERILE ALPHA MOTIF DOMAIN-CONTAINING PROTEIN 15"/>
    <property type="match status" value="1"/>
</dbReference>
<accession>A0AAV4P137</accession>
<gene>
    <name evidence="2" type="primary">SAMD15</name>
    <name evidence="2" type="ORF">CEXT_420761</name>
</gene>
<feature type="domain" description="SAM" evidence="1">
    <location>
        <begin position="24"/>
        <end position="70"/>
    </location>
</feature>
<dbReference type="Proteomes" id="UP001054945">
    <property type="component" value="Unassembled WGS sequence"/>
</dbReference>
<dbReference type="Gene3D" id="1.10.150.50">
    <property type="entry name" value="Transcription Factor, Ets-1"/>
    <property type="match status" value="1"/>
</dbReference>
<sequence>MSCSCDFPEADDYPEKELPNFIYWTSNEVALWIAYIGFPQYMDCFETNFITGRKLVLLEAKHLPRMGIENFEDIKGAYDVHFHPAGVAEKHL</sequence>
<reference evidence="2 3" key="1">
    <citation type="submission" date="2021-06" db="EMBL/GenBank/DDBJ databases">
        <title>Caerostris extrusa draft genome.</title>
        <authorList>
            <person name="Kono N."/>
            <person name="Arakawa K."/>
        </authorList>
    </citation>
    <scope>NUCLEOTIDE SEQUENCE [LARGE SCALE GENOMIC DNA]</scope>
</reference>
<dbReference type="PANTHER" id="PTHR46829:SF1">
    <property type="entry name" value="STERILE ALPHA MOTIF DOMAIN-CONTAINING PROTEIN 15"/>
    <property type="match status" value="1"/>
</dbReference>
<evidence type="ECO:0000313" key="2">
    <source>
        <dbReference type="EMBL" id="GIX89624.1"/>
    </source>
</evidence>
<dbReference type="InterPro" id="IPR013761">
    <property type="entry name" value="SAM/pointed_sf"/>
</dbReference>
<dbReference type="PROSITE" id="PS50105">
    <property type="entry name" value="SAM_DOMAIN"/>
    <property type="match status" value="1"/>
</dbReference>
<evidence type="ECO:0000259" key="1">
    <source>
        <dbReference type="PROSITE" id="PS50105"/>
    </source>
</evidence>
<dbReference type="InterPro" id="IPR001660">
    <property type="entry name" value="SAM"/>
</dbReference>
<dbReference type="AlphaFoldDB" id="A0AAV4P137"/>
<dbReference type="Pfam" id="PF07647">
    <property type="entry name" value="SAM_2"/>
    <property type="match status" value="1"/>
</dbReference>
<keyword evidence="3" id="KW-1185">Reference proteome</keyword>
<proteinExistence type="predicted"/>
<protein>
    <submittedName>
        <fullName evidence="2">Sterile alpha motif domain-containing protein 15</fullName>
    </submittedName>
</protein>
<dbReference type="SMART" id="SM00454">
    <property type="entry name" value="SAM"/>
    <property type="match status" value="1"/>
</dbReference>
<comment type="caution">
    <text evidence="2">The sequence shown here is derived from an EMBL/GenBank/DDBJ whole genome shotgun (WGS) entry which is preliminary data.</text>
</comment>
<dbReference type="EMBL" id="BPLR01021445">
    <property type="protein sequence ID" value="GIX89624.1"/>
    <property type="molecule type" value="Genomic_DNA"/>
</dbReference>
<evidence type="ECO:0000313" key="3">
    <source>
        <dbReference type="Proteomes" id="UP001054945"/>
    </source>
</evidence>
<dbReference type="SUPFAM" id="SSF47769">
    <property type="entry name" value="SAM/Pointed domain"/>
    <property type="match status" value="1"/>
</dbReference>
<name>A0AAV4P137_CAEEX</name>
<organism evidence="2 3">
    <name type="scientific">Caerostris extrusa</name>
    <name type="common">Bark spider</name>
    <name type="synonym">Caerostris bankana</name>
    <dbReference type="NCBI Taxonomy" id="172846"/>
    <lineage>
        <taxon>Eukaryota</taxon>
        <taxon>Metazoa</taxon>
        <taxon>Ecdysozoa</taxon>
        <taxon>Arthropoda</taxon>
        <taxon>Chelicerata</taxon>
        <taxon>Arachnida</taxon>
        <taxon>Araneae</taxon>
        <taxon>Araneomorphae</taxon>
        <taxon>Entelegynae</taxon>
        <taxon>Araneoidea</taxon>
        <taxon>Araneidae</taxon>
        <taxon>Caerostris</taxon>
    </lineage>
</organism>